<keyword evidence="6" id="KW-1185">Reference proteome</keyword>
<dbReference type="Proteomes" id="UP000681722">
    <property type="component" value="Unassembled WGS sequence"/>
</dbReference>
<dbReference type="EMBL" id="CAJNOQ010008499">
    <property type="protein sequence ID" value="CAF1198803.1"/>
    <property type="molecule type" value="Genomic_DNA"/>
</dbReference>
<organism evidence="3 6">
    <name type="scientific">Didymodactylos carnosus</name>
    <dbReference type="NCBI Taxonomy" id="1234261"/>
    <lineage>
        <taxon>Eukaryota</taxon>
        <taxon>Metazoa</taxon>
        <taxon>Spiralia</taxon>
        <taxon>Gnathifera</taxon>
        <taxon>Rotifera</taxon>
        <taxon>Eurotatoria</taxon>
        <taxon>Bdelloidea</taxon>
        <taxon>Philodinida</taxon>
        <taxon>Philodinidae</taxon>
        <taxon>Didymodactylos</taxon>
    </lineage>
</organism>
<evidence type="ECO:0000313" key="2">
    <source>
        <dbReference type="EMBL" id="CAF0953377.1"/>
    </source>
</evidence>
<dbReference type="Proteomes" id="UP000663829">
    <property type="component" value="Unassembled WGS sequence"/>
</dbReference>
<dbReference type="InterPro" id="IPR049625">
    <property type="entry name" value="Glyco_transf_61_cat"/>
</dbReference>
<reference evidence="3" key="1">
    <citation type="submission" date="2021-02" db="EMBL/GenBank/DDBJ databases">
        <authorList>
            <person name="Nowell W R."/>
        </authorList>
    </citation>
    <scope>NUCLEOTIDE SEQUENCE</scope>
</reference>
<dbReference type="Pfam" id="PF04577">
    <property type="entry name" value="Glyco_transf_61"/>
    <property type="match status" value="1"/>
</dbReference>
<dbReference type="EMBL" id="CAJNOK010004887">
    <property type="protein sequence ID" value="CAF0953377.1"/>
    <property type="molecule type" value="Genomic_DNA"/>
</dbReference>
<dbReference type="AlphaFoldDB" id="A0A814WAP3"/>
<dbReference type="GO" id="GO:0016757">
    <property type="term" value="F:glycosyltransferase activity"/>
    <property type="evidence" value="ECO:0007669"/>
    <property type="project" value="InterPro"/>
</dbReference>
<dbReference type="EMBL" id="CAJOBC010008500">
    <property type="protein sequence ID" value="CAF3963420.1"/>
    <property type="molecule type" value="Genomic_DNA"/>
</dbReference>
<feature type="domain" description="Glycosyltransferase 61 catalytic" evidence="1">
    <location>
        <begin position="124"/>
        <end position="216"/>
    </location>
</feature>
<evidence type="ECO:0000313" key="5">
    <source>
        <dbReference type="EMBL" id="CAF3963420.1"/>
    </source>
</evidence>
<dbReference type="Proteomes" id="UP000677228">
    <property type="component" value="Unassembled WGS sequence"/>
</dbReference>
<accession>A0A814WAP3</accession>
<name>A0A814WAP3_9BILA</name>
<dbReference type="OrthoDB" id="529273at2759"/>
<gene>
    <name evidence="3" type="ORF">GPM918_LOCUS23609</name>
    <name evidence="2" type="ORF">OVA965_LOCUS12257</name>
    <name evidence="5" type="ORF">SRO942_LOCUS23608</name>
    <name evidence="4" type="ORF">TMI583_LOCUS12261</name>
</gene>
<dbReference type="Proteomes" id="UP000682733">
    <property type="component" value="Unassembled WGS sequence"/>
</dbReference>
<comment type="caution">
    <text evidence="3">The sequence shown here is derived from an EMBL/GenBank/DDBJ whole genome shotgun (WGS) entry which is preliminary data.</text>
</comment>
<evidence type="ECO:0000313" key="3">
    <source>
        <dbReference type="EMBL" id="CAF1198803.1"/>
    </source>
</evidence>
<protein>
    <recommendedName>
        <fullName evidence="1">Glycosyltransferase 61 catalytic domain-containing protein</fullName>
    </recommendedName>
</protein>
<evidence type="ECO:0000313" key="4">
    <source>
        <dbReference type="EMBL" id="CAF3726953.1"/>
    </source>
</evidence>
<sequence>MNRYWQGQFNVGHLLWEDVANSYLSMVRLDSYSPNAILMNVNKFPPRTNGFERLIKNVSPSFVKDVVQFDDYMKNFSNVNTVCFKTIVAGGSGNFFLTDGETVGKEKMLYDFRSRILIHNGIDLQHPPEKHQILLVNKSHSDWGHQTKHRSRRIIYNLKEVELFLKETYPYVSIVTVEFHKMSFTEQLWIIYNTTILITPCGGVSAMIPFLPKGAHAIIMDYSSTEYFRGWQPNESASMESYSWNYFHHFTKLYYQIRGPEDYVLDMPNTDDVRNYASPIIKMNRLKELVDTAIENSVGLG</sequence>
<evidence type="ECO:0000259" key="1">
    <source>
        <dbReference type="Pfam" id="PF04577"/>
    </source>
</evidence>
<dbReference type="EMBL" id="CAJOBA010004892">
    <property type="protein sequence ID" value="CAF3726953.1"/>
    <property type="molecule type" value="Genomic_DNA"/>
</dbReference>
<proteinExistence type="predicted"/>
<evidence type="ECO:0000313" key="6">
    <source>
        <dbReference type="Proteomes" id="UP000663829"/>
    </source>
</evidence>